<reference evidence="2" key="1">
    <citation type="submission" date="2020-05" db="EMBL/GenBank/DDBJ databases">
        <authorList>
            <person name="Chiriac C."/>
            <person name="Salcher M."/>
            <person name="Ghai R."/>
            <person name="Kavagutti S V."/>
        </authorList>
    </citation>
    <scope>NUCLEOTIDE SEQUENCE</scope>
</reference>
<protein>
    <recommendedName>
        <fullName evidence="4">WYL domain containing protein</fullName>
    </recommendedName>
</protein>
<dbReference type="EMBL" id="LR796510">
    <property type="protein sequence ID" value="CAB4149167.1"/>
    <property type="molecule type" value="Genomic_DNA"/>
</dbReference>
<accession>A0A6J5RB60</accession>
<proteinExistence type="predicted"/>
<evidence type="ECO:0008006" key="4">
    <source>
        <dbReference type="Google" id="ProtNLM"/>
    </source>
</evidence>
<sequence>MDLPTIISMKEAADLLTATEGRIFSVVFVKRTTGEQRTMTARTGVKKHLRGGDAAYSFSEKSLLSVWDLGAKAYRSIPLDGILSLREGGAEYIVVK</sequence>
<evidence type="ECO:0000313" key="3">
    <source>
        <dbReference type="EMBL" id="CAB4194450.1"/>
    </source>
</evidence>
<dbReference type="EMBL" id="LR797158">
    <property type="protein sequence ID" value="CAB4190761.1"/>
    <property type="molecule type" value="Genomic_DNA"/>
</dbReference>
<gene>
    <name evidence="2" type="ORF">UFOVP1191_112</name>
    <name evidence="3" type="ORF">UFOVP1252_67</name>
    <name evidence="1" type="ORF">UFOVP529_54</name>
</gene>
<evidence type="ECO:0000313" key="1">
    <source>
        <dbReference type="EMBL" id="CAB4149167.1"/>
    </source>
</evidence>
<evidence type="ECO:0000313" key="2">
    <source>
        <dbReference type="EMBL" id="CAB4190761.1"/>
    </source>
</evidence>
<name>A0A6J5RB60_9CAUD</name>
<organism evidence="2">
    <name type="scientific">uncultured Caudovirales phage</name>
    <dbReference type="NCBI Taxonomy" id="2100421"/>
    <lineage>
        <taxon>Viruses</taxon>
        <taxon>Duplodnaviria</taxon>
        <taxon>Heunggongvirae</taxon>
        <taxon>Uroviricota</taxon>
        <taxon>Caudoviricetes</taxon>
        <taxon>Peduoviridae</taxon>
        <taxon>Maltschvirus</taxon>
        <taxon>Maltschvirus maltsch</taxon>
    </lineage>
</organism>
<dbReference type="EMBL" id="LR797211">
    <property type="protein sequence ID" value="CAB4194450.1"/>
    <property type="molecule type" value="Genomic_DNA"/>
</dbReference>